<organism evidence="2 3">
    <name type="scientific">Colletotrichum plurivorum</name>
    <dbReference type="NCBI Taxonomy" id="2175906"/>
    <lineage>
        <taxon>Eukaryota</taxon>
        <taxon>Fungi</taxon>
        <taxon>Dikarya</taxon>
        <taxon>Ascomycota</taxon>
        <taxon>Pezizomycotina</taxon>
        <taxon>Sordariomycetes</taxon>
        <taxon>Hypocreomycetidae</taxon>
        <taxon>Glomerellales</taxon>
        <taxon>Glomerellaceae</taxon>
        <taxon>Colletotrichum</taxon>
        <taxon>Colletotrichum orchidearum species complex</taxon>
    </lineage>
</organism>
<feature type="region of interest" description="Disordered" evidence="1">
    <location>
        <begin position="1"/>
        <end position="39"/>
    </location>
</feature>
<protein>
    <submittedName>
        <fullName evidence="2">Uncharacterized protein</fullName>
    </submittedName>
</protein>
<name>A0A8H6NL73_9PEZI</name>
<evidence type="ECO:0000313" key="2">
    <source>
        <dbReference type="EMBL" id="KAF6836536.1"/>
    </source>
</evidence>
<reference evidence="2" key="1">
    <citation type="journal article" date="2020" name="Phytopathology">
        <title>Genome Sequence Resources of Colletotrichum truncatum, C. plurivorum, C. musicola, and C. sojae: Four Species Pathogenic to Soybean (Glycine max).</title>
        <authorList>
            <person name="Rogerio F."/>
            <person name="Boufleur T.R."/>
            <person name="Ciampi-Guillardi M."/>
            <person name="Sukno S.A."/>
            <person name="Thon M.R."/>
            <person name="Massola Junior N.S."/>
            <person name="Baroncelli R."/>
        </authorList>
    </citation>
    <scope>NUCLEOTIDE SEQUENCE</scope>
    <source>
        <strain evidence="2">LFN00145</strain>
    </source>
</reference>
<evidence type="ECO:0000256" key="1">
    <source>
        <dbReference type="SAM" id="MobiDB-lite"/>
    </source>
</evidence>
<evidence type="ECO:0000313" key="3">
    <source>
        <dbReference type="Proteomes" id="UP000654918"/>
    </source>
</evidence>
<keyword evidence="3" id="KW-1185">Reference proteome</keyword>
<accession>A0A8H6NL73</accession>
<dbReference type="Proteomes" id="UP000654918">
    <property type="component" value="Unassembled WGS sequence"/>
</dbReference>
<gene>
    <name evidence="2" type="ORF">CPLU01_03571</name>
</gene>
<sequence length="74" mass="8085">MLQITFWRSRSDEVRPDSTTSGAKPRSPDNVTTGTGPTCLTRRDETVSFLECHPGAAVEVTPGFRPAFGGRYDP</sequence>
<comment type="caution">
    <text evidence="2">The sequence shown here is derived from an EMBL/GenBank/DDBJ whole genome shotgun (WGS) entry which is preliminary data.</text>
</comment>
<dbReference type="EMBL" id="WIGO01000031">
    <property type="protein sequence ID" value="KAF6836536.1"/>
    <property type="molecule type" value="Genomic_DNA"/>
</dbReference>
<dbReference type="AlphaFoldDB" id="A0A8H6NL73"/>
<feature type="compositionally biased region" description="Polar residues" evidence="1">
    <location>
        <begin position="29"/>
        <end position="38"/>
    </location>
</feature>
<proteinExistence type="predicted"/>